<dbReference type="OrthoDB" id="1108083at2759"/>
<feature type="transmembrane region" description="Helical" evidence="1">
    <location>
        <begin position="240"/>
        <end position="261"/>
    </location>
</feature>
<protein>
    <recommendedName>
        <fullName evidence="4">Transmembrane protein</fullName>
    </recommendedName>
</protein>
<feature type="transmembrane region" description="Helical" evidence="1">
    <location>
        <begin position="53"/>
        <end position="77"/>
    </location>
</feature>
<keyword evidence="1" id="KW-0812">Transmembrane</keyword>
<organism evidence="2 3">
    <name type="scientific">Arabidopsis thaliana</name>
    <name type="common">Mouse-ear cress</name>
    <dbReference type="NCBI Taxonomy" id="3702"/>
    <lineage>
        <taxon>Eukaryota</taxon>
        <taxon>Viridiplantae</taxon>
        <taxon>Streptophyta</taxon>
        <taxon>Embryophyta</taxon>
        <taxon>Tracheophyta</taxon>
        <taxon>Spermatophyta</taxon>
        <taxon>Magnoliopsida</taxon>
        <taxon>eudicotyledons</taxon>
        <taxon>Gunneridae</taxon>
        <taxon>Pentapetalae</taxon>
        <taxon>rosids</taxon>
        <taxon>malvids</taxon>
        <taxon>Brassicales</taxon>
        <taxon>Brassicaceae</taxon>
        <taxon>Camelineae</taxon>
        <taxon>Arabidopsis</taxon>
    </lineage>
</organism>
<sequence>MNVNEARGIDDEFTPPPQWILWWASCSYSRTVHELIIGYIMAVNIYNNTVLEIILSPLFLLYLSFGICELSLICRWSDDPSLIWCISKVLGRISHAIGYFILLSMLFESSDSPAERYIGILYFIFFMLIILLYVFTICLPKITDYDPTTCLDAELLLDDSHAETHTSWWESRKLGRIMYELILGANLIMIAHYHIPVEIYGVSIMAFLCFFPAEFSPSVNSQALGRSIAQMIGVLTVSYFIYYLISPVFALGLATISVLGIQ</sequence>
<dbReference type="PROSITE" id="PS51257">
    <property type="entry name" value="PROKAR_LIPOPROTEIN"/>
    <property type="match status" value="1"/>
</dbReference>
<dbReference type="AlphaFoldDB" id="A0A5S9WJL3"/>
<dbReference type="ExpressionAtlas" id="A0A5S9WJL3">
    <property type="expression patterns" value="baseline"/>
</dbReference>
<feature type="transmembrane region" description="Helical" evidence="1">
    <location>
        <begin position="177"/>
        <end position="193"/>
    </location>
</feature>
<evidence type="ECO:0008006" key="4">
    <source>
        <dbReference type="Google" id="ProtNLM"/>
    </source>
</evidence>
<feature type="transmembrane region" description="Helical" evidence="1">
    <location>
        <begin position="89"/>
        <end position="107"/>
    </location>
</feature>
<evidence type="ECO:0000256" key="1">
    <source>
        <dbReference type="SAM" id="Phobius"/>
    </source>
</evidence>
<dbReference type="Proteomes" id="UP000434276">
    <property type="component" value="Unassembled WGS sequence"/>
</dbReference>
<keyword evidence="1" id="KW-0472">Membrane</keyword>
<evidence type="ECO:0000313" key="2">
    <source>
        <dbReference type="EMBL" id="CAA0268580.1"/>
    </source>
</evidence>
<keyword evidence="1" id="KW-1133">Transmembrane helix</keyword>
<name>A0A5S9WJL3_ARATH</name>
<evidence type="ECO:0000313" key="3">
    <source>
        <dbReference type="Proteomes" id="UP000434276"/>
    </source>
</evidence>
<reference evidence="2 3" key="1">
    <citation type="submission" date="2019-12" db="EMBL/GenBank/DDBJ databases">
        <authorList>
            <person name="Jiao W.-B."/>
            <person name="Schneeberger K."/>
        </authorList>
    </citation>
    <scope>NUCLEOTIDE SEQUENCE [LARGE SCALE GENOMIC DNA]</scope>
    <source>
        <strain evidence="3">cv. C24</strain>
    </source>
</reference>
<proteinExistence type="predicted"/>
<accession>A0A5S9WJL3</accession>
<gene>
    <name evidence="2" type="ORF">C24_LOCUS3479</name>
</gene>
<feature type="transmembrane region" description="Helical" evidence="1">
    <location>
        <begin position="119"/>
        <end position="139"/>
    </location>
</feature>
<dbReference type="EMBL" id="CACSHJ010000087">
    <property type="protein sequence ID" value="CAA0268580.1"/>
    <property type="molecule type" value="Genomic_DNA"/>
</dbReference>